<protein>
    <submittedName>
        <fullName evidence="1">Uncharacterized protein</fullName>
    </submittedName>
</protein>
<keyword evidence="2" id="KW-1185">Reference proteome</keyword>
<sequence>MGKFENEVIERIERILGTKAYKKKTFEWLTNNHTSTSSSYDKEVLNKIFTSFNGCKMSLDEKRVVKLRVDSFFEELGIVVEIDEIQHFTNARLRSLEIIENYNLDLGYDLEQYKIWCKENSSKAFNKGQAGYRRQTKEFPFENGRLYQRAYFDSLRDILIIRNLGKPVIRISEMELAFCKELEVYIMEKLKSYNIKIHGGG</sequence>
<name>A0A7G9W4A2_ALKCA</name>
<organism evidence="1 2">
    <name type="scientific">Alkalicella caledoniensis</name>
    <dbReference type="NCBI Taxonomy" id="2731377"/>
    <lineage>
        <taxon>Bacteria</taxon>
        <taxon>Bacillati</taxon>
        <taxon>Bacillota</taxon>
        <taxon>Clostridia</taxon>
        <taxon>Eubacteriales</taxon>
        <taxon>Proteinivoracaceae</taxon>
        <taxon>Alkalicella</taxon>
    </lineage>
</organism>
<evidence type="ECO:0000313" key="1">
    <source>
        <dbReference type="EMBL" id="QNO13514.1"/>
    </source>
</evidence>
<proteinExistence type="predicted"/>
<accession>A0A7G9W4A2</accession>
<reference evidence="1 2" key="1">
    <citation type="submission" date="2020-07" db="EMBL/GenBank/DDBJ databases">
        <title>Alkalicella. sp. LB2 genome.</title>
        <authorList>
            <person name="Postec A."/>
            <person name="Quemeneur M."/>
        </authorList>
    </citation>
    <scope>NUCLEOTIDE SEQUENCE [LARGE SCALE GENOMIC DNA]</scope>
    <source>
        <strain evidence="1 2">LB2</strain>
    </source>
</reference>
<dbReference type="KEGG" id="acae:HYG86_01390"/>
<dbReference type="EMBL" id="CP058559">
    <property type="protein sequence ID" value="QNO13514.1"/>
    <property type="molecule type" value="Genomic_DNA"/>
</dbReference>
<evidence type="ECO:0000313" key="2">
    <source>
        <dbReference type="Proteomes" id="UP000516160"/>
    </source>
</evidence>
<gene>
    <name evidence="1" type="ORF">HYG86_01390</name>
</gene>
<dbReference type="RefSeq" id="WP_213167183.1">
    <property type="nucleotide sequence ID" value="NZ_CP058559.1"/>
</dbReference>
<dbReference type="Proteomes" id="UP000516160">
    <property type="component" value="Chromosome"/>
</dbReference>
<dbReference type="AlphaFoldDB" id="A0A7G9W4A2"/>